<evidence type="ECO:0000313" key="1">
    <source>
        <dbReference type="EMBL" id="VEN52261.1"/>
    </source>
</evidence>
<evidence type="ECO:0000313" key="2">
    <source>
        <dbReference type="Proteomes" id="UP000410492"/>
    </source>
</evidence>
<dbReference type="AlphaFoldDB" id="A0A653CWK1"/>
<reference evidence="1 2" key="1">
    <citation type="submission" date="2019-01" db="EMBL/GenBank/DDBJ databases">
        <authorList>
            <person name="Sayadi A."/>
        </authorList>
    </citation>
    <scope>NUCLEOTIDE SEQUENCE [LARGE SCALE GENOMIC DNA]</scope>
</reference>
<name>A0A653CWK1_CALMS</name>
<protein>
    <submittedName>
        <fullName evidence="1">Uncharacterized protein</fullName>
    </submittedName>
</protein>
<keyword evidence="2" id="KW-1185">Reference proteome</keyword>
<proteinExistence type="predicted"/>
<accession>A0A653CWK1</accession>
<dbReference type="Proteomes" id="UP000410492">
    <property type="component" value="Unassembled WGS sequence"/>
</dbReference>
<sequence>MIKPFVWKKLFTVEVSYLNKNMKLLGALIVIGVLSKADFRGLENGESRIINGTELDVQDYPFMVT</sequence>
<feature type="non-terminal residue" evidence="1">
    <location>
        <position position="65"/>
    </location>
</feature>
<dbReference type="EMBL" id="CAACVG010009150">
    <property type="protein sequence ID" value="VEN52261.1"/>
    <property type="molecule type" value="Genomic_DNA"/>
</dbReference>
<gene>
    <name evidence="1" type="ORF">CALMAC_LOCUS12455</name>
</gene>
<organism evidence="1 2">
    <name type="scientific">Callosobruchus maculatus</name>
    <name type="common">Southern cowpea weevil</name>
    <name type="synonym">Pulse bruchid</name>
    <dbReference type="NCBI Taxonomy" id="64391"/>
    <lineage>
        <taxon>Eukaryota</taxon>
        <taxon>Metazoa</taxon>
        <taxon>Ecdysozoa</taxon>
        <taxon>Arthropoda</taxon>
        <taxon>Hexapoda</taxon>
        <taxon>Insecta</taxon>
        <taxon>Pterygota</taxon>
        <taxon>Neoptera</taxon>
        <taxon>Endopterygota</taxon>
        <taxon>Coleoptera</taxon>
        <taxon>Polyphaga</taxon>
        <taxon>Cucujiformia</taxon>
        <taxon>Chrysomeloidea</taxon>
        <taxon>Chrysomelidae</taxon>
        <taxon>Bruchinae</taxon>
        <taxon>Bruchini</taxon>
        <taxon>Callosobruchus</taxon>
    </lineage>
</organism>